<dbReference type="SUPFAM" id="SSF52738">
    <property type="entry name" value="Methylesterase CheB, C-terminal domain"/>
    <property type="match status" value="1"/>
</dbReference>
<evidence type="ECO:0000259" key="5">
    <source>
        <dbReference type="PROSITE" id="PS50122"/>
    </source>
</evidence>
<evidence type="ECO:0000256" key="1">
    <source>
        <dbReference type="ARBA" id="ARBA00022801"/>
    </source>
</evidence>
<dbReference type="Pfam" id="PF01339">
    <property type="entry name" value="CheB_methylest"/>
    <property type="match status" value="1"/>
</dbReference>
<evidence type="ECO:0000313" key="6">
    <source>
        <dbReference type="EMBL" id="MCW1932021.1"/>
    </source>
</evidence>
<gene>
    <name evidence="6" type="ORF">OKW52_07030</name>
</gene>
<feature type="active site" evidence="4">
    <location>
        <position position="238"/>
    </location>
</feature>
<dbReference type="CDD" id="cd16432">
    <property type="entry name" value="CheB_Rec"/>
    <property type="match status" value="1"/>
</dbReference>
<protein>
    <recommendedName>
        <fullName evidence="2">protein-glutamate methylesterase</fullName>
        <ecNumber evidence="2">3.1.1.61</ecNumber>
    </recommendedName>
</protein>
<dbReference type="PANTHER" id="PTHR42872">
    <property type="entry name" value="PROTEIN-GLUTAMATE METHYLESTERASE/PROTEIN-GLUTAMINE GLUTAMINASE"/>
    <property type="match status" value="1"/>
</dbReference>
<keyword evidence="7" id="KW-1185">Reference proteome</keyword>
<organism evidence="6 7">
    <name type="scientific">Pararhodobacter zhoushanensis</name>
    <dbReference type="NCBI Taxonomy" id="2479545"/>
    <lineage>
        <taxon>Bacteria</taxon>
        <taxon>Pseudomonadati</taxon>
        <taxon>Pseudomonadota</taxon>
        <taxon>Alphaproteobacteria</taxon>
        <taxon>Rhodobacterales</taxon>
        <taxon>Paracoccaceae</taxon>
        <taxon>Pararhodobacter</taxon>
    </lineage>
</organism>
<feature type="domain" description="CheB-type methylesterase" evidence="5">
    <location>
        <begin position="105"/>
        <end position="296"/>
    </location>
</feature>
<proteinExistence type="predicted"/>
<dbReference type="Gene3D" id="3.40.50.180">
    <property type="entry name" value="Methylesterase CheB, C-terminal domain"/>
    <property type="match status" value="1"/>
</dbReference>
<dbReference type="RefSeq" id="WP_264505093.1">
    <property type="nucleotide sequence ID" value="NZ_JAPDFL010000001.1"/>
</dbReference>
<dbReference type="InterPro" id="IPR000673">
    <property type="entry name" value="Sig_transdc_resp-reg_Me-estase"/>
</dbReference>
<feature type="active site" evidence="4">
    <location>
        <position position="143"/>
    </location>
</feature>
<evidence type="ECO:0000256" key="3">
    <source>
        <dbReference type="ARBA" id="ARBA00048267"/>
    </source>
</evidence>
<accession>A0ABT3GWU1</accession>
<dbReference type="Proteomes" id="UP001208938">
    <property type="component" value="Unassembled WGS sequence"/>
</dbReference>
<dbReference type="InterPro" id="IPR035909">
    <property type="entry name" value="CheB_C"/>
</dbReference>
<comment type="catalytic activity">
    <reaction evidence="3">
        <text>[protein]-L-glutamate 5-O-methyl ester + H2O = L-glutamyl-[protein] + methanol + H(+)</text>
        <dbReference type="Rhea" id="RHEA:23236"/>
        <dbReference type="Rhea" id="RHEA-COMP:10208"/>
        <dbReference type="Rhea" id="RHEA-COMP:10311"/>
        <dbReference type="ChEBI" id="CHEBI:15377"/>
        <dbReference type="ChEBI" id="CHEBI:15378"/>
        <dbReference type="ChEBI" id="CHEBI:17790"/>
        <dbReference type="ChEBI" id="CHEBI:29973"/>
        <dbReference type="ChEBI" id="CHEBI:82795"/>
        <dbReference type="EC" id="3.1.1.61"/>
    </reaction>
</comment>
<dbReference type="PROSITE" id="PS50122">
    <property type="entry name" value="CHEB"/>
    <property type="match status" value="1"/>
</dbReference>
<keyword evidence="4" id="KW-0145">Chemotaxis</keyword>
<dbReference type="PANTHER" id="PTHR42872:SF6">
    <property type="entry name" value="PROTEIN-GLUTAMATE METHYLESTERASE_PROTEIN-GLUTAMINE GLUTAMINASE"/>
    <property type="match status" value="1"/>
</dbReference>
<evidence type="ECO:0000256" key="4">
    <source>
        <dbReference type="PROSITE-ProRule" id="PRU00050"/>
    </source>
</evidence>
<dbReference type="EC" id="3.1.1.61" evidence="2"/>
<sequence length="298" mass="31178">MSDLCADLTATFNAVEHRPPTLALIAPELVALPEFEMMEMLFRSLSVRWMPLVFGRSNAPRLGTQLVADLSGDDASLQQNLRARLASGNAPMPRANTGLLRSVGQSADEGVILIGSSTGGIDALLQVLGSFPEDCPPTLIVQHTGGAFSSGLARLFDRNVAPQVREARDGEPLRRGSVLLAPGSDQHLVLHTRQGQSCRLVDGPRVSGHRPSVDALFASAVPIAKKVTAAILTGMGRDGADGMLALRQAGARTIGQNRATSVVYGMPGQAAELGAVGSELPIGDIGPALLRAAQRKTA</sequence>
<comment type="caution">
    <text evidence="6">The sequence shown here is derived from an EMBL/GenBank/DDBJ whole genome shotgun (WGS) entry which is preliminary data.</text>
</comment>
<keyword evidence="1 4" id="KW-0378">Hydrolase</keyword>
<evidence type="ECO:0000256" key="2">
    <source>
        <dbReference type="ARBA" id="ARBA00039140"/>
    </source>
</evidence>
<evidence type="ECO:0000313" key="7">
    <source>
        <dbReference type="Proteomes" id="UP001208938"/>
    </source>
</evidence>
<name>A0ABT3GWU1_9RHOB</name>
<reference evidence="6 7" key="1">
    <citation type="submission" date="2022-10" db="EMBL/GenBank/DDBJ databases">
        <title>Pararhodobacter sp. nov., isolated from marine algae.</title>
        <authorList>
            <person name="Choi B.J."/>
            <person name="Kim J.M."/>
            <person name="Lee J.K."/>
            <person name="Choi D.G."/>
            <person name="Jeon C.O."/>
        </authorList>
    </citation>
    <scope>NUCLEOTIDE SEQUENCE [LARGE SCALE GENOMIC DNA]</scope>
    <source>
        <strain evidence="6 7">ZQ420</strain>
    </source>
</reference>
<feature type="active site" evidence="4">
    <location>
        <position position="117"/>
    </location>
</feature>
<dbReference type="EMBL" id="JAPDFL010000001">
    <property type="protein sequence ID" value="MCW1932021.1"/>
    <property type="molecule type" value="Genomic_DNA"/>
</dbReference>